<sequence>MSRLPLFAAATIAVLSLGALHAAPAHAWADKCRNNVDAQIDDEFRIYFTTSDNELSDEAIERIDRASSMGKARDVEQICIIGQASKQGDSKANASLAYNRAEMVAKAFVQRGWRRDQIVVESSGESWGFMTRLFTSDSSADRRVDVTFSY</sequence>
<dbReference type="Proteomes" id="UP000470384">
    <property type="component" value="Unassembled WGS sequence"/>
</dbReference>
<feature type="chain" id="PRO_5032683530" evidence="2">
    <location>
        <begin position="28"/>
        <end position="150"/>
    </location>
</feature>
<dbReference type="EMBL" id="WXYQ01000005">
    <property type="protein sequence ID" value="NBG95320.1"/>
    <property type="molecule type" value="Genomic_DNA"/>
</dbReference>
<gene>
    <name evidence="4" type="ORF">GTQ45_06205</name>
</gene>
<evidence type="ECO:0000313" key="4">
    <source>
        <dbReference type="EMBL" id="NBG95320.1"/>
    </source>
</evidence>
<dbReference type="RefSeq" id="WP_027840492.1">
    <property type="nucleotide sequence ID" value="NZ_BMHN01000001.1"/>
</dbReference>
<evidence type="ECO:0000256" key="2">
    <source>
        <dbReference type="SAM" id="SignalP"/>
    </source>
</evidence>
<dbReference type="OrthoDB" id="7364292at2"/>
<comment type="caution">
    <text evidence="4">The sequence shown here is derived from an EMBL/GenBank/DDBJ whole genome shotgun (WGS) entry which is preliminary data.</text>
</comment>
<feature type="domain" description="OmpA-like" evidence="3">
    <location>
        <begin position="35"/>
        <end position="150"/>
    </location>
</feature>
<accession>A0A845QAZ3</accession>
<dbReference type="Pfam" id="PF00691">
    <property type="entry name" value="OmpA"/>
    <property type="match status" value="1"/>
</dbReference>
<organism evidence="4 5">
    <name type="scientific">Pyruvatibacter mobilis</name>
    <dbReference type="NCBI Taxonomy" id="1712261"/>
    <lineage>
        <taxon>Bacteria</taxon>
        <taxon>Pseudomonadati</taxon>
        <taxon>Pseudomonadota</taxon>
        <taxon>Alphaproteobacteria</taxon>
        <taxon>Hyphomicrobiales</taxon>
        <taxon>Parvibaculaceae</taxon>
        <taxon>Pyruvatibacter</taxon>
    </lineage>
</organism>
<keyword evidence="2" id="KW-0732">Signal</keyword>
<reference evidence="4 5" key="1">
    <citation type="journal article" date="2016" name="Int. J. Syst. Evol. Microbiol.">
        <title>Pyruvatibacter mobilis gen. nov., sp. nov., a marine bacterium from the culture broth of Picochlorum sp. 122.</title>
        <authorList>
            <person name="Wang G."/>
            <person name="Tang M."/>
            <person name="Wu H."/>
            <person name="Dai S."/>
            <person name="Li T."/>
            <person name="Chen C."/>
            <person name="He H."/>
            <person name="Fan J."/>
            <person name="Xiang W."/>
            <person name="Li X."/>
        </authorList>
    </citation>
    <scope>NUCLEOTIDE SEQUENCE [LARGE SCALE GENOMIC DNA]</scope>
    <source>
        <strain evidence="4 5">GYP-11</strain>
    </source>
</reference>
<feature type="signal peptide" evidence="2">
    <location>
        <begin position="1"/>
        <end position="27"/>
    </location>
</feature>
<evidence type="ECO:0000256" key="1">
    <source>
        <dbReference type="PROSITE-ProRule" id="PRU00473"/>
    </source>
</evidence>
<dbReference type="GO" id="GO:0016020">
    <property type="term" value="C:membrane"/>
    <property type="evidence" value="ECO:0007669"/>
    <property type="project" value="UniProtKB-UniRule"/>
</dbReference>
<evidence type="ECO:0000259" key="3">
    <source>
        <dbReference type="PROSITE" id="PS51123"/>
    </source>
</evidence>
<dbReference type="InterPro" id="IPR006665">
    <property type="entry name" value="OmpA-like"/>
</dbReference>
<dbReference type="SUPFAM" id="SSF103088">
    <property type="entry name" value="OmpA-like"/>
    <property type="match status" value="1"/>
</dbReference>
<name>A0A845QAZ3_9HYPH</name>
<protein>
    <submittedName>
        <fullName evidence="4">OmpA family protein</fullName>
    </submittedName>
</protein>
<keyword evidence="1" id="KW-0472">Membrane</keyword>
<dbReference type="PROSITE" id="PS51123">
    <property type="entry name" value="OMPA_2"/>
    <property type="match status" value="1"/>
</dbReference>
<dbReference type="InterPro" id="IPR036737">
    <property type="entry name" value="OmpA-like_sf"/>
</dbReference>
<dbReference type="AlphaFoldDB" id="A0A845QAZ3"/>
<dbReference type="GeneID" id="300655214"/>
<evidence type="ECO:0000313" key="5">
    <source>
        <dbReference type="Proteomes" id="UP000470384"/>
    </source>
</evidence>
<keyword evidence="5" id="KW-1185">Reference proteome</keyword>
<proteinExistence type="predicted"/>
<dbReference type="Gene3D" id="3.30.1330.60">
    <property type="entry name" value="OmpA-like domain"/>
    <property type="match status" value="1"/>
</dbReference>